<evidence type="ECO:0000313" key="1">
    <source>
        <dbReference type="EMBL" id="KAI9552026.1"/>
    </source>
</evidence>
<dbReference type="EMBL" id="WJBH02000010">
    <property type="protein sequence ID" value="KAI9552026.1"/>
    <property type="molecule type" value="Genomic_DNA"/>
</dbReference>
<dbReference type="AlphaFoldDB" id="A0AAD5KXR1"/>
<evidence type="ECO:0000313" key="2">
    <source>
        <dbReference type="Proteomes" id="UP000820818"/>
    </source>
</evidence>
<comment type="caution">
    <text evidence="1">The sequence shown here is derived from an EMBL/GenBank/DDBJ whole genome shotgun (WGS) entry which is preliminary data.</text>
</comment>
<dbReference type="Proteomes" id="UP000820818">
    <property type="component" value="Linkage Group LG10"/>
</dbReference>
<accession>A0AAD5KXR1</accession>
<name>A0AAD5KXR1_9CRUS</name>
<organism evidence="1 2">
    <name type="scientific">Daphnia sinensis</name>
    <dbReference type="NCBI Taxonomy" id="1820382"/>
    <lineage>
        <taxon>Eukaryota</taxon>
        <taxon>Metazoa</taxon>
        <taxon>Ecdysozoa</taxon>
        <taxon>Arthropoda</taxon>
        <taxon>Crustacea</taxon>
        <taxon>Branchiopoda</taxon>
        <taxon>Diplostraca</taxon>
        <taxon>Cladocera</taxon>
        <taxon>Anomopoda</taxon>
        <taxon>Daphniidae</taxon>
        <taxon>Daphnia</taxon>
        <taxon>Daphnia similis group</taxon>
    </lineage>
</organism>
<keyword evidence="2" id="KW-1185">Reference proteome</keyword>
<gene>
    <name evidence="1" type="ORF">GHT06_022364</name>
</gene>
<protein>
    <submittedName>
        <fullName evidence="1">Uncharacterized protein</fullName>
    </submittedName>
</protein>
<reference evidence="1 2" key="1">
    <citation type="submission" date="2022-05" db="EMBL/GenBank/DDBJ databases">
        <title>A multi-omics perspective on studying reproductive biology in Daphnia sinensis.</title>
        <authorList>
            <person name="Jia J."/>
        </authorList>
    </citation>
    <scope>NUCLEOTIDE SEQUENCE [LARGE SCALE GENOMIC DNA]</scope>
    <source>
        <strain evidence="1 2">WSL</strain>
    </source>
</reference>
<sequence>MYIYMICVVVPLKPGIITENLRRDLMTINIARAHNKITWSLSPSVGRIHDSPVIPSPWSYEQGPYYIVKTQLTKTSDILSGNCPKLLVVALTARKSSAFVLAHAQKKKKKQFVNRDFDRLVGY</sequence>
<proteinExistence type="predicted"/>